<keyword evidence="2" id="KW-1185">Reference proteome</keyword>
<gene>
    <name evidence="1" type="ORF">L9Z73_30985</name>
</gene>
<sequence length="74" mass="7482">SPIVFSSASAGPLPLGARSLLGFTANTGSTEGPNALQNLSALLSLKAFIAPLDSLDLSSEIALDGSATLEITYF</sequence>
<dbReference type="EMBL" id="JAKNRV010000700">
    <property type="protein sequence ID" value="MCK1788565.1"/>
    <property type="molecule type" value="Genomic_DNA"/>
</dbReference>
<protein>
    <submittedName>
        <fullName evidence="1">Uncharacterized protein</fullName>
    </submittedName>
</protein>
<feature type="non-terminal residue" evidence="1">
    <location>
        <position position="1"/>
    </location>
</feature>
<accession>A0ABT0ES61</accession>
<dbReference type="Proteomes" id="UP001317085">
    <property type="component" value="Unassembled WGS sequence"/>
</dbReference>
<evidence type="ECO:0000313" key="1">
    <source>
        <dbReference type="EMBL" id="MCK1788565.1"/>
    </source>
</evidence>
<reference evidence="1 2" key="1">
    <citation type="submission" date="2022-02" db="EMBL/GenBank/DDBJ databases">
        <title>Comparative genomics of the first Antarctic Pseudomonas spp. capable of biotransforming 2,4,6-Trinitrotoluene.</title>
        <authorList>
            <person name="Cabrera M.A."/>
            <person name="Marquez S.L."/>
            <person name="Perez-Donoso J.M."/>
        </authorList>
    </citation>
    <scope>NUCLEOTIDE SEQUENCE [LARGE SCALE GENOMIC DNA]</scope>
    <source>
        <strain evidence="1 2">TNT11</strain>
    </source>
</reference>
<proteinExistence type="predicted"/>
<organism evidence="1 2">
    <name type="scientific">Pseudomonas emilianonis</name>
    <dbReference type="NCBI Taxonomy" id="2915812"/>
    <lineage>
        <taxon>Bacteria</taxon>
        <taxon>Pseudomonadati</taxon>
        <taxon>Pseudomonadota</taxon>
        <taxon>Gammaproteobacteria</taxon>
        <taxon>Pseudomonadales</taxon>
        <taxon>Pseudomonadaceae</taxon>
        <taxon>Pseudomonas</taxon>
    </lineage>
</organism>
<comment type="caution">
    <text evidence="1">The sequence shown here is derived from an EMBL/GenBank/DDBJ whole genome shotgun (WGS) entry which is preliminary data.</text>
</comment>
<evidence type="ECO:0000313" key="2">
    <source>
        <dbReference type="Proteomes" id="UP001317085"/>
    </source>
</evidence>
<name>A0ABT0ES61_9PSED</name>